<feature type="binding site" evidence="6">
    <location>
        <position position="40"/>
    </location>
    <ligand>
        <name>Zn(2+)</name>
        <dbReference type="ChEBI" id="CHEBI:29105"/>
    </ligand>
</feature>
<feature type="binding site" evidence="6">
    <location>
        <position position="38"/>
    </location>
    <ligand>
        <name>Zn(2+)</name>
        <dbReference type="ChEBI" id="CHEBI:29105"/>
    </ligand>
</feature>
<evidence type="ECO:0000313" key="8">
    <source>
        <dbReference type="Proteomes" id="UP001259239"/>
    </source>
</evidence>
<feature type="binding site" evidence="6">
    <location>
        <position position="99"/>
    </location>
    <ligand>
        <name>Zn(2+)</name>
        <dbReference type="ChEBI" id="CHEBI:29105"/>
    </ligand>
</feature>
<reference evidence="7" key="1">
    <citation type="journal article" date="2023" name="J. Vet. Diagn. Invest.">
        <title>Oxytetracycline-resistant Paenibacillus larvae identified in commercial beekeeping operations in Saskatchewan using pooled honey sampling.</title>
        <authorList>
            <person name="Obshta O."/>
            <person name="Zabrodski M.W."/>
            <person name="Soomro T."/>
            <person name="Wilson G."/>
            <person name="Masood F."/>
            <person name="Thebeau J."/>
            <person name="Silva M.C.B."/>
            <person name="Biganski S."/>
            <person name="Kozii I.V."/>
            <person name="Koziy R.V."/>
            <person name="Raza M.F."/>
            <person name="Jose M.S."/>
            <person name="Simko E."/>
            <person name="Wood S.C."/>
        </authorList>
    </citation>
    <scope>NUCLEOTIDE SEQUENCE</scope>
    <source>
        <strain evidence="7">PL001</strain>
    </source>
</reference>
<dbReference type="PANTHER" id="PTHR43175:SF3">
    <property type="entry name" value="CARBON DISULFIDE HYDROLASE"/>
    <property type="match status" value="1"/>
</dbReference>
<comment type="caution">
    <text evidence="7">The sequence shown here is derived from an EMBL/GenBank/DDBJ whole genome shotgun (WGS) entry which is preliminary data.</text>
</comment>
<evidence type="ECO:0000313" key="7">
    <source>
        <dbReference type="EMBL" id="MDT2252467.1"/>
    </source>
</evidence>
<evidence type="ECO:0000256" key="6">
    <source>
        <dbReference type="PIRSR" id="PIRSR601765-1"/>
    </source>
</evidence>
<reference evidence="7" key="2">
    <citation type="submission" date="2023-03" db="EMBL/GenBank/DDBJ databases">
        <authorList>
            <person name="Obshta O."/>
            <person name="Zabrodski M.W."/>
            <person name="Soomro T."/>
            <person name="Wilson G."/>
            <person name="Masood F."/>
            <person name="Thebeau J."/>
            <person name="Bezerra Da Silva M.C."/>
            <person name="Raza F."/>
            <person name="Biganski S."/>
            <person name="Jose M."/>
            <person name="Camilli M."/>
            <person name="Kozii I.V."/>
            <person name="Kozii R.V."/>
            <person name="Simko E."/>
            <person name="Wood S.C."/>
        </authorList>
    </citation>
    <scope>NUCLEOTIDE SEQUENCE</scope>
    <source>
        <strain evidence="7">PL001</strain>
    </source>
</reference>
<dbReference type="Pfam" id="PF00484">
    <property type="entry name" value="Pro_CA"/>
    <property type="match status" value="1"/>
</dbReference>
<keyword evidence="4 6" id="KW-0862">Zinc</keyword>
<dbReference type="Gene3D" id="3.40.1050.10">
    <property type="entry name" value="Carbonic anhydrase"/>
    <property type="match status" value="1"/>
</dbReference>
<dbReference type="PANTHER" id="PTHR43175">
    <property type="entry name" value="CARBONIC ANHYDRASE"/>
    <property type="match status" value="1"/>
</dbReference>
<gene>
    <name evidence="7" type="ORF">P7H09_14685</name>
</gene>
<evidence type="ECO:0000256" key="5">
    <source>
        <dbReference type="ARBA" id="ARBA00048348"/>
    </source>
</evidence>
<dbReference type="GO" id="GO:0004089">
    <property type="term" value="F:carbonate dehydratase activity"/>
    <property type="evidence" value="ECO:0007669"/>
    <property type="project" value="UniProtKB-EC"/>
</dbReference>
<dbReference type="Proteomes" id="UP001259239">
    <property type="component" value="Unassembled WGS sequence"/>
</dbReference>
<evidence type="ECO:0000256" key="4">
    <source>
        <dbReference type="ARBA" id="ARBA00022833"/>
    </source>
</evidence>
<keyword evidence="3 6" id="KW-0479">Metal-binding</keyword>
<dbReference type="InterPro" id="IPR001765">
    <property type="entry name" value="Carbonic_anhydrase"/>
</dbReference>
<comment type="catalytic activity">
    <reaction evidence="5">
        <text>hydrogencarbonate + H(+) = CO2 + H2O</text>
        <dbReference type="Rhea" id="RHEA:10748"/>
        <dbReference type="ChEBI" id="CHEBI:15377"/>
        <dbReference type="ChEBI" id="CHEBI:15378"/>
        <dbReference type="ChEBI" id="CHEBI:16526"/>
        <dbReference type="ChEBI" id="CHEBI:17544"/>
        <dbReference type="EC" id="4.2.1.1"/>
    </reaction>
</comment>
<sequence>MSLLSNILEYNKTFVDNKQYEEFLTDKFPDKRMVILTCMDTRLVELLPRALNLRNGDAKIIKNAGALVSHPFGSVMRSIIVAVYELNADEVLVIGHKECGMTGLNANSVLNKAQERGISQVVLNTLEHSGIRLEKWLRGFNEVNEAVAKSLSVIRNHPLLPPSLPVHGLVIDPATGELELVEEGYKNAVAGSTEPA</sequence>
<dbReference type="AlphaFoldDB" id="A0AAP5JVA9"/>
<evidence type="ECO:0000256" key="1">
    <source>
        <dbReference type="ARBA" id="ARBA00006217"/>
    </source>
</evidence>
<dbReference type="EC" id="4.2.1.1" evidence="2"/>
<dbReference type="RefSeq" id="WP_023482847.1">
    <property type="nucleotide sequence ID" value="NZ_CBCRXL010000021.1"/>
</dbReference>
<proteinExistence type="inferred from homology"/>
<dbReference type="GO" id="GO:0008270">
    <property type="term" value="F:zinc ion binding"/>
    <property type="evidence" value="ECO:0007669"/>
    <property type="project" value="InterPro"/>
</dbReference>
<name>A0AAP5JVA9_9BACL</name>
<evidence type="ECO:0000256" key="3">
    <source>
        <dbReference type="ARBA" id="ARBA00022723"/>
    </source>
</evidence>
<organism evidence="7 8">
    <name type="scientific">Paenibacillus larvae</name>
    <dbReference type="NCBI Taxonomy" id="1464"/>
    <lineage>
        <taxon>Bacteria</taxon>
        <taxon>Bacillati</taxon>
        <taxon>Bacillota</taxon>
        <taxon>Bacilli</taxon>
        <taxon>Bacillales</taxon>
        <taxon>Paenibacillaceae</taxon>
        <taxon>Paenibacillus</taxon>
    </lineage>
</organism>
<feature type="binding site" evidence="6">
    <location>
        <position position="96"/>
    </location>
    <ligand>
        <name>Zn(2+)</name>
        <dbReference type="ChEBI" id="CHEBI:29105"/>
    </ligand>
</feature>
<accession>A0AAP5JVA9</accession>
<protein>
    <recommendedName>
        <fullName evidence="2">carbonic anhydrase</fullName>
        <ecNumber evidence="2">4.2.1.1</ecNumber>
    </recommendedName>
</protein>
<comment type="similarity">
    <text evidence="1">Belongs to the beta-class carbonic anhydrase family.</text>
</comment>
<comment type="cofactor">
    <cofactor evidence="6">
        <name>Zn(2+)</name>
        <dbReference type="ChEBI" id="CHEBI:29105"/>
    </cofactor>
    <text evidence="6">Binds 1 zinc ion per subunit.</text>
</comment>
<dbReference type="InterPro" id="IPR036874">
    <property type="entry name" value="Carbonic_anhydrase_sf"/>
</dbReference>
<dbReference type="SUPFAM" id="SSF53056">
    <property type="entry name" value="beta-carbonic anhydrase, cab"/>
    <property type="match status" value="1"/>
</dbReference>
<dbReference type="SMART" id="SM00947">
    <property type="entry name" value="Pro_CA"/>
    <property type="match status" value="1"/>
</dbReference>
<dbReference type="EMBL" id="JARQGV010000004">
    <property type="protein sequence ID" value="MDT2252467.1"/>
    <property type="molecule type" value="Genomic_DNA"/>
</dbReference>
<evidence type="ECO:0000256" key="2">
    <source>
        <dbReference type="ARBA" id="ARBA00012925"/>
    </source>
</evidence>
<dbReference type="CDD" id="cd03379">
    <property type="entry name" value="beta_CA_cladeD"/>
    <property type="match status" value="1"/>
</dbReference>